<feature type="non-terminal residue" evidence="1">
    <location>
        <position position="111"/>
    </location>
</feature>
<dbReference type="PANTHER" id="PTHR31286:SF99">
    <property type="entry name" value="DUF4283 DOMAIN-CONTAINING PROTEIN"/>
    <property type="match status" value="1"/>
</dbReference>
<dbReference type="EMBL" id="KN652079">
    <property type="protein sequence ID" value="KHN29850.1"/>
    <property type="molecule type" value="Genomic_DNA"/>
</dbReference>
<dbReference type="Proteomes" id="UP000053555">
    <property type="component" value="Unassembled WGS sequence"/>
</dbReference>
<protein>
    <submittedName>
        <fullName evidence="1">Uncharacterized protein</fullName>
    </submittedName>
</protein>
<accession>A0A0B2R8I5</accession>
<feature type="non-terminal residue" evidence="1">
    <location>
        <position position="1"/>
    </location>
</feature>
<reference evidence="1" key="1">
    <citation type="submission" date="2014-07" db="EMBL/GenBank/DDBJ databases">
        <title>Identification of a novel salt tolerance gene in wild soybean by whole-genome sequencing.</title>
        <authorList>
            <person name="Lam H.-M."/>
            <person name="Qi X."/>
            <person name="Li M.-W."/>
            <person name="Liu X."/>
            <person name="Xie M."/>
            <person name="Ni M."/>
            <person name="Xu X."/>
        </authorList>
    </citation>
    <scope>NUCLEOTIDE SEQUENCE [LARGE SCALE GENOMIC DNA]</scope>
    <source>
        <tissue evidence="1">Root</tissue>
    </source>
</reference>
<gene>
    <name evidence="1" type="ORF">glysoja_034094</name>
</gene>
<sequence length="111" mass="13295">QVVFTTHDDYNFALFEGPWMVVDHYLIVQRWLPFFLTNVEKMKNVAVWLKVQCLPIELYNDVFLKRIGMSLRKSLKADKLTSIQSRGKYARIFMELDLYKPLESHIYVRVH</sequence>
<proteinExistence type="predicted"/>
<dbReference type="AlphaFoldDB" id="A0A0B2R8I5"/>
<name>A0A0B2R8I5_GLYSO</name>
<dbReference type="InterPro" id="IPR040256">
    <property type="entry name" value="At4g02000-like"/>
</dbReference>
<organism evidence="1">
    <name type="scientific">Glycine soja</name>
    <name type="common">Wild soybean</name>
    <dbReference type="NCBI Taxonomy" id="3848"/>
    <lineage>
        <taxon>Eukaryota</taxon>
        <taxon>Viridiplantae</taxon>
        <taxon>Streptophyta</taxon>
        <taxon>Embryophyta</taxon>
        <taxon>Tracheophyta</taxon>
        <taxon>Spermatophyta</taxon>
        <taxon>Magnoliopsida</taxon>
        <taxon>eudicotyledons</taxon>
        <taxon>Gunneridae</taxon>
        <taxon>Pentapetalae</taxon>
        <taxon>rosids</taxon>
        <taxon>fabids</taxon>
        <taxon>Fabales</taxon>
        <taxon>Fabaceae</taxon>
        <taxon>Papilionoideae</taxon>
        <taxon>50 kb inversion clade</taxon>
        <taxon>NPAAA clade</taxon>
        <taxon>indigoferoid/millettioid clade</taxon>
        <taxon>Phaseoleae</taxon>
        <taxon>Glycine</taxon>
        <taxon>Glycine subgen. Soja</taxon>
    </lineage>
</organism>
<evidence type="ECO:0000313" key="1">
    <source>
        <dbReference type="EMBL" id="KHN29850.1"/>
    </source>
</evidence>
<dbReference type="PANTHER" id="PTHR31286">
    <property type="entry name" value="GLYCINE-RICH CELL WALL STRUCTURAL PROTEIN 1.8-LIKE"/>
    <property type="match status" value="1"/>
</dbReference>